<evidence type="ECO:0000256" key="1">
    <source>
        <dbReference type="SAM" id="SignalP"/>
    </source>
</evidence>
<keyword evidence="1" id="KW-0732">Signal</keyword>
<feature type="chain" id="PRO_5012304684" description="OTU domain-containing protein" evidence="1">
    <location>
        <begin position="16"/>
        <end position="112"/>
    </location>
</feature>
<organism evidence="2">
    <name type="scientific">Amphimedon queenslandica</name>
    <name type="common">Sponge</name>
    <dbReference type="NCBI Taxonomy" id="400682"/>
    <lineage>
        <taxon>Eukaryota</taxon>
        <taxon>Metazoa</taxon>
        <taxon>Porifera</taxon>
        <taxon>Demospongiae</taxon>
        <taxon>Heteroscleromorpha</taxon>
        <taxon>Haplosclerida</taxon>
        <taxon>Niphatidae</taxon>
        <taxon>Amphimedon</taxon>
    </lineage>
</organism>
<sequence length="112" mass="13440">MFLIYLMLDTANVLAFGRLIRVGIYYNIHALKAVRSHKLYLGTSWSTEYEVFAAATMFQVKIMVISEYYKYRDWNSYVPWFTNKTCMRPMKVMLYLYLINRNHYDLVIPVLD</sequence>
<proteinExistence type="predicted"/>
<protein>
    <recommendedName>
        <fullName evidence="3">OTU domain-containing protein</fullName>
    </recommendedName>
</protein>
<evidence type="ECO:0000313" key="2">
    <source>
        <dbReference type="EnsemblMetazoa" id="Aqu2.1.21039_001"/>
    </source>
</evidence>
<evidence type="ECO:0008006" key="3">
    <source>
        <dbReference type="Google" id="ProtNLM"/>
    </source>
</evidence>
<reference evidence="2" key="1">
    <citation type="submission" date="2017-05" db="UniProtKB">
        <authorList>
            <consortium name="EnsemblMetazoa"/>
        </authorList>
    </citation>
    <scope>IDENTIFICATION</scope>
</reference>
<feature type="signal peptide" evidence="1">
    <location>
        <begin position="1"/>
        <end position="15"/>
    </location>
</feature>
<dbReference type="Gene3D" id="3.90.70.80">
    <property type="match status" value="1"/>
</dbReference>
<dbReference type="AlphaFoldDB" id="A0A1X7U036"/>
<name>A0A1X7U036_AMPQE</name>
<accession>A0A1X7U036</accession>
<dbReference type="InParanoid" id="A0A1X7U036"/>
<dbReference type="EnsemblMetazoa" id="Aqu2.1.21039_001">
    <property type="protein sequence ID" value="Aqu2.1.21039_001"/>
    <property type="gene ID" value="Aqu2.1.21039"/>
</dbReference>